<sequence>MADVQHNSRNKSRRLDRDRSSRYRSRSRNRTLSRSRTYSPYGSRSRSRMRSRSNHSSCDQNGAMQQTLQSILSRLNTLEAERSPLRNTTNNQPVQNVVTVSSYTPPLGKLQNSQALQVTAPTFETPIPSSSNTLNMPVSGSITLERSSAQTDGREVLSESARVLAEAIRSVNSDRTQKYFVSNFDPTMHDIDVWCEEVERAKSSNNWGDSECLSRYAITNVEQFRERIQTFVSTKAR</sequence>
<feature type="compositionally biased region" description="Basic residues" evidence="1">
    <location>
        <begin position="22"/>
        <end position="33"/>
    </location>
</feature>
<evidence type="ECO:0000313" key="2">
    <source>
        <dbReference type="EMBL" id="CAB3230465.1"/>
    </source>
</evidence>
<dbReference type="AlphaFoldDB" id="A0A8S0ZCV2"/>
<dbReference type="OrthoDB" id="420169at2759"/>
<dbReference type="EMBL" id="CADEBC010000428">
    <property type="protein sequence ID" value="CAB3230465.1"/>
    <property type="molecule type" value="Genomic_DNA"/>
</dbReference>
<protein>
    <submittedName>
        <fullName evidence="2">Uncharacterized protein</fullName>
    </submittedName>
</protein>
<dbReference type="Proteomes" id="UP000494106">
    <property type="component" value="Unassembled WGS sequence"/>
</dbReference>
<feature type="compositionally biased region" description="Low complexity" evidence="1">
    <location>
        <begin position="34"/>
        <end position="44"/>
    </location>
</feature>
<accession>A0A8S0ZCV2</accession>
<name>A0A8S0ZCV2_ARCPL</name>
<evidence type="ECO:0000256" key="1">
    <source>
        <dbReference type="SAM" id="MobiDB-lite"/>
    </source>
</evidence>
<gene>
    <name evidence="2" type="ORF">APLA_LOCUS4214</name>
</gene>
<reference evidence="2 3" key="1">
    <citation type="submission" date="2020-04" db="EMBL/GenBank/DDBJ databases">
        <authorList>
            <person name="Wallbank WR R."/>
            <person name="Pardo Diaz C."/>
            <person name="Kozak K."/>
            <person name="Martin S."/>
            <person name="Jiggins C."/>
            <person name="Moest M."/>
            <person name="Warren A I."/>
            <person name="Byers J.R.P. K."/>
            <person name="Montejo-Kovacevich G."/>
            <person name="Yen C E."/>
        </authorList>
    </citation>
    <scope>NUCLEOTIDE SEQUENCE [LARGE SCALE GENOMIC DNA]</scope>
</reference>
<keyword evidence="3" id="KW-1185">Reference proteome</keyword>
<organism evidence="2 3">
    <name type="scientific">Arctia plantaginis</name>
    <name type="common">Wood tiger moth</name>
    <name type="synonym">Phalaena plantaginis</name>
    <dbReference type="NCBI Taxonomy" id="874455"/>
    <lineage>
        <taxon>Eukaryota</taxon>
        <taxon>Metazoa</taxon>
        <taxon>Ecdysozoa</taxon>
        <taxon>Arthropoda</taxon>
        <taxon>Hexapoda</taxon>
        <taxon>Insecta</taxon>
        <taxon>Pterygota</taxon>
        <taxon>Neoptera</taxon>
        <taxon>Endopterygota</taxon>
        <taxon>Lepidoptera</taxon>
        <taxon>Glossata</taxon>
        <taxon>Ditrysia</taxon>
        <taxon>Noctuoidea</taxon>
        <taxon>Erebidae</taxon>
        <taxon>Arctiinae</taxon>
        <taxon>Arctia</taxon>
    </lineage>
</organism>
<comment type="caution">
    <text evidence="2">The sequence shown here is derived from an EMBL/GenBank/DDBJ whole genome shotgun (WGS) entry which is preliminary data.</text>
</comment>
<proteinExistence type="predicted"/>
<feature type="region of interest" description="Disordered" evidence="1">
    <location>
        <begin position="1"/>
        <end position="62"/>
    </location>
</feature>
<evidence type="ECO:0000313" key="3">
    <source>
        <dbReference type="Proteomes" id="UP000494106"/>
    </source>
</evidence>